<sequence length="205" mass="22917">MASCLCRNTIRPPMFVNLEASVSLSSKLAAPRAERSFVSLLSPFYLGLSCRSSASRFTNPFARLLFLIWQHRPNLACTSSMNRSWMLASIWNCFVSTTSSPAHRQLESASGIINARAVPAHERDGCFAGEREGQVLDYRFSCIVSSISSIQATVVVALQNTLFHSFISILFLLFHLSGFKRSICCRFKRAPVLRTAFSTFFFLLP</sequence>
<organism evidence="2 3">
    <name type="scientific">Melanomma pulvis-pyrius CBS 109.77</name>
    <dbReference type="NCBI Taxonomy" id="1314802"/>
    <lineage>
        <taxon>Eukaryota</taxon>
        <taxon>Fungi</taxon>
        <taxon>Dikarya</taxon>
        <taxon>Ascomycota</taxon>
        <taxon>Pezizomycotina</taxon>
        <taxon>Dothideomycetes</taxon>
        <taxon>Pleosporomycetidae</taxon>
        <taxon>Pleosporales</taxon>
        <taxon>Melanommataceae</taxon>
        <taxon>Melanomma</taxon>
    </lineage>
</organism>
<keyword evidence="1" id="KW-0812">Transmembrane</keyword>
<keyword evidence="1" id="KW-1133">Transmembrane helix</keyword>
<dbReference type="EMBL" id="MU001845">
    <property type="protein sequence ID" value="KAF2795893.1"/>
    <property type="molecule type" value="Genomic_DNA"/>
</dbReference>
<proteinExistence type="predicted"/>
<reference evidence="2" key="1">
    <citation type="journal article" date="2020" name="Stud. Mycol.">
        <title>101 Dothideomycetes genomes: a test case for predicting lifestyles and emergence of pathogens.</title>
        <authorList>
            <person name="Haridas S."/>
            <person name="Albert R."/>
            <person name="Binder M."/>
            <person name="Bloem J."/>
            <person name="Labutti K."/>
            <person name="Salamov A."/>
            <person name="Andreopoulos B."/>
            <person name="Baker S."/>
            <person name="Barry K."/>
            <person name="Bills G."/>
            <person name="Bluhm B."/>
            <person name="Cannon C."/>
            <person name="Castanera R."/>
            <person name="Culley D."/>
            <person name="Daum C."/>
            <person name="Ezra D."/>
            <person name="Gonzalez J."/>
            <person name="Henrissat B."/>
            <person name="Kuo A."/>
            <person name="Liang C."/>
            <person name="Lipzen A."/>
            <person name="Lutzoni F."/>
            <person name="Magnuson J."/>
            <person name="Mondo S."/>
            <person name="Nolan M."/>
            <person name="Ohm R."/>
            <person name="Pangilinan J."/>
            <person name="Park H.-J."/>
            <person name="Ramirez L."/>
            <person name="Alfaro M."/>
            <person name="Sun H."/>
            <person name="Tritt A."/>
            <person name="Yoshinaga Y."/>
            <person name="Zwiers L.-H."/>
            <person name="Turgeon B."/>
            <person name="Goodwin S."/>
            <person name="Spatafora J."/>
            <person name="Crous P."/>
            <person name="Grigoriev I."/>
        </authorList>
    </citation>
    <scope>NUCLEOTIDE SEQUENCE</scope>
    <source>
        <strain evidence="2">CBS 109.77</strain>
    </source>
</reference>
<name>A0A6A6XII1_9PLEO</name>
<evidence type="ECO:0000313" key="2">
    <source>
        <dbReference type="EMBL" id="KAF2795893.1"/>
    </source>
</evidence>
<evidence type="ECO:0008006" key="4">
    <source>
        <dbReference type="Google" id="ProtNLM"/>
    </source>
</evidence>
<feature type="non-terminal residue" evidence="2">
    <location>
        <position position="205"/>
    </location>
</feature>
<keyword evidence="3" id="KW-1185">Reference proteome</keyword>
<dbReference type="AlphaFoldDB" id="A0A6A6XII1"/>
<gene>
    <name evidence="2" type="ORF">K505DRAFT_323740</name>
</gene>
<feature type="transmembrane region" description="Helical" evidence="1">
    <location>
        <begin position="161"/>
        <end position="179"/>
    </location>
</feature>
<dbReference type="Proteomes" id="UP000799757">
    <property type="component" value="Unassembled WGS sequence"/>
</dbReference>
<protein>
    <recommendedName>
        <fullName evidence="4">Transmembrane protein</fullName>
    </recommendedName>
</protein>
<evidence type="ECO:0000256" key="1">
    <source>
        <dbReference type="SAM" id="Phobius"/>
    </source>
</evidence>
<evidence type="ECO:0000313" key="3">
    <source>
        <dbReference type="Proteomes" id="UP000799757"/>
    </source>
</evidence>
<keyword evidence="1" id="KW-0472">Membrane</keyword>
<accession>A0A6A6XII1</accession>